<keyword evidence="9 12" id="KW-0560">Oxidoreductase</keyword>
<dbReference type="InterPro" id="IPR027477">
    <property type="entry name" value="Succ_DH/fumarate_Rdtase_cat_sf"/>
</dbReference>
<dbReference type="PANTHER" id="PTHR42716">
    <property type="entry name" value="L-ASPARTATE OXIDASE"/>
    <property type="match status" value="1"/>
</dbReference>
<dbReference type="GO" id="GO:0033765">
    <property type="term" value="F:steroid dehydrogenase activity, acting on the CH-CH group of donors"/>
    <property type="evidence" value="ECO:0007669"/>
    <property type="project" value="UniProtKB-ARBA"/>
</dbReference>
<dbReference type="InterPro" id="IPR005288">
    <property type="entry name" value="NadB"/>
</dbReference>
<evidence type="ECO:0000313" key="16">
    <source>
        <dbReference type="Proteomes" id="UP000247150"/>
    </source>
</evidence>
<dbReference type="PANTHER" id="PTHR42716:SF2">
    <property type="entry name" value="L-ASPARTATE OXIDASE, CHLOROPLASTIC"/>
    <property type="match status" value="1"/>
</dbReference>
<dbReference type="EMBL" id="QGTW01000019">
    <property type="protein sequence ID" value="PWW19623.1"/>
    <property type="molecule type" value="Genomic_DNA"/>
</dbReference>
<dbReference type="InterPro" id="IPR037099">
    <property type="entry name" value="Fum_R/Succ_DH_flav-like_C_sf"/>
</dbReference>
<dbReference type="GO" id="GO:0034628">
    <property type="term" value="P:'de novo' NAD+ biosynthetic process from L-aspartate"/>
    <property type="evidence" value="ECO:0007669"/>
    <property type="project" value="TreeGrafter"/>
</dbReference>
<dbReference type="Pfam" id="PF02910">
    <property type="entry name" value="Succ_DH_flav_C"/>
    <property type="match status" value="1"/>
</dbReference>
<comment type="pathway">
    <text evidence="2 12">Cofactor biosynthesis; NAD(+) biosynthesis; iminoaspartate from L-aspartate (oxidase route): step 1/1.</text>
</comment>
<keyword evidence="7 12" id="KW-0662">Pyridine nucleotide biosynthesis</keyword>
<dbReference type="NCBIfam" id="TIGR00551">
    <property type="entry name" value="nadB"/>
    <property type="match status" value="1"/>
</dbReference>
<dbReference type="GO" id="GO:0005737">
    <property type="term" value="C:cytoplasm"/>
    <property type="evidence" value="ECO:0007669"/>
    <property type="project" value="UniProtKB-SubCell"/>
</dbReference>
<comment type="subcellular location">
    <subcellularLocation>
        <location evidence="12">Cytoplasm</location>
    </subcellularLocation>
</comment>
<evidence type="ECO:0000256" key="7">
    <source>
        <dbReference type="ARBA" id="ARBA00022642"/>
    </source>
</evidence>
<comment type="caution">
    <text evidence="15">The sequence shown here is derived from an EMBL/GenBank/DDBJ whole genome shotgun (WGS) entry which is preliminary data.</text>
</comment>
<dbReference type="RefSeq" id="WP_110067378.1">
    <property type="nucleotide sequence ID" value="NZ_QGTW01000019.1"/>
</dbReference>
<name>A0A2V2ZI85_9BACI</name>
<proteinExistence type="inferred from homology"/>
<dbReference type="Gene3D" id="3.90.700.10">
    <property type="entry name" value="Succinate dehydrogenase/fumarate reductase flavoprotein, catalytic domain"/>
    <property type="match status" value="1"/>
</dbReference>
<dbReference type="SUPFAM" id="SSF46977">
    <property type="entry name" value="Succinate dehydrogenase/fumarate reductase flavoprotein C-terminal domain"/>
    <property type="match status" value="1"/>
</dbReference>
<comment type="function">
    <text evidence="12">Catalyzes the oxidation of L-aspartate to iminoaspartate.</text>
</comment>
<keyword evidence="6 12" id="KW-0285">Flavoprotein</keyword>
<dbReference type="Proteomes" id="UP000247150">
    <property type="component" value="Unassembled WGS sequence"/>
</dbReference>
<comment type="similarity">
    <text evidence="3 12">Belongs to the FAD-dependent oxidoreductase 2 family. NadB subfamily.</text>
</comment>
<evidence type="ECO:0000256" key="11">
    <source>
        <dbReference type="NCBIfam" id="TIGR00551"/>
    </source>
</evidence>
<dbReference type="NCBIfam" id="NF005978">
    <property type="entry name" value="PRK08071.1"/>
    <property type="match status" value="1"/>
</dbReference>
<dbReference type="InterPro" id="IPR036188">
    <property type="entry name" value="FAD/NAD-bd_sf"/>
</dbReference>
<feature type="domain" description="FAD-dependent oxidoreductase 2 FAD-binding" evidence="13">
    <location>
        <begin position="4"/>
        <end position="371"/>
    </location>
</feature>
<accession>A0A2V2ZI85</accession>
<dbReference type="SUPFAM" id="SSF56425">
    <property type="entry name" value="Succinate dehydrogenase/fumarate reductase flavoprotein, catalytic domain"/>
    <property type="match status" value="1"/>
</dbReference>
<feature type="domain" description="Fumarate reductase/succinate dehydrogenase flavoprotein-like C-terminal" evidence="14">
    <location>
        <begin position="417"/>
        <end position="511"/>
    </location>
</feature>
<evidence type="ECO:0000256" key="12">
    <source>
        <dbReference type="RuleBase" id="RU362049"/>
    </source>
</evidence>
<evidence type="ECO:0000259" key="14">
    <source>
        <dbReference type="Pfam" id="PF02910"/>
    </source>
</evidence>
<keyword evidence="8 12" id="KW-0274">FAD</keyword>
<dbReference type="OrthoDB" id="9806724at2"/>
<dbReference type="AlphaFoldDB" id="A0A2V2ZI85"/>
<evidence type="ECO:0000259" key="13">
    <source>
        <dbReference type="Pfam" id="PF00890"/>
    </source>
</evidence>
<sequence>MYADVLIIGSGVAALQLAKKLRQDLNVIIITKSAVKNGNSYMAQGGIAAALGINDHPSKHYMDTLEAGRFHNDFDAVLALTNEAPSLINSLFEEGCMFDRDSNGFLALGREGAHTENRIVHGGGDATGKTVIDFMLLKKYENIRIIENMHVFDLLINESDGRCIGAKGKDTNGNIHSFFSEHVVLATGGCGQLYEFTSNAETVTGDGIALAYRAGAKIVDMEFIQFHPTLLYKDGKALGLVSEAVRGEGGRLVTDEGKPIMEGIHPQGDLAPRHVVSQTIYNLLKEGKSVFLDISPIENFKSRFPTITDICEQNEVNISLGRIPVSPGSHFLMGGIKTDLLGRSSIPGLYAIGEAACTGIHGANRLASNSLLEGLFFGKKLAEWINEQPACEFGDKDPSPESGGVSPLPEYLPSITEIKAKMMKHAGIIRTKEGLLKQLAWLESFQIEKWIAAELDDLSQDEITRACMLITAWLVTDSALKRTESRGGHFRQDFPFENNHEWLRKRIIQCRKIEKDGKNEQIKAAIAT</sequence>
<dbReference type="InterPro" id="IPR015939">
    <property type="entry name" value="Fum_Rdtase/Succ_DH_flav-like_C"/>
</dbReference>
<evidence type="ECO:0000256" key="1">
    <source>
        <dbReference type="ARBA" id="ARBA00001974"/>
    </source>
</evidence>
<evidence type="ECO:0000256" key="8">
    <source>
        <dbReference type="ARBA" id="ARBA00022827"/>
    </source>
</evidence>
<organism evidence="15 16">
    <name type="scientific">Cytobacillus oceanisediminis</name>
    <dbReference type="NCBI Taxonomy" id="665099"/>
    <lineage>
        <taxon>Bacteria</taxon>
        <taxon>Bacillati</taxon>
        <taxon>Bacillota</taxon>
        <taxon>Bacilli</taxon>
        <taxon>Bacillales</taxon>
        <taxon>Bacillaceae</taxon>
        <taxon>Cytobacillus</taxon>
    </lineage>
</organism>
<dbReference type="PRINTS" id="PR00368">
    <property type="entry name" value="FADPNR"/>
</dbReference>
<comment type="catalytic activity">
    <reaction evidence="10">
        <text>L-aspartate + O2 = iminosuccinate + H2O2</text>
        <dbReference type="Rhea" id="RHEA:25876"/>
        <dbReference type="ChEBI" id="CHEBI:15379"/>
        <dbReference type="ChEBI" id="CHEBI:16240"/>
        <dbReference type="ChEBI" id="CHEBI:29991"/>
        <dbReference type="ChEBI" id="CHEBI:77875"/>
        <dbReference type="EC" id="1.4.3.16"/>
    </reaction>
    <physiologicalReaction direction="left-to-right" evidence="10">
        <dbReference type="Rhea" id="RHEA:25877"/>
    </physiologicalReaction>
</comment>
<evidence type="ECO:0000256" key="6">
    <source>
        <dbReference type="ARBA" id="ARBA00022630"/>
    </source>
</evidence>
<dbReference type="Gene3D" id="3.50.50.60">
    <property type="entry name" value="FAD/NAD(P)-binding domain"/>
    <property type="match status" value="1"/>
</dbReference>
<dbReference type="UniPathway" id="UPA00253">
    <property type="reaction ID" value="UER00326"/>
</dbReference>
<evidence type="ECO:0000256" key="9">
    <source>
        <dbReference type="ARBA" id="ARBA00023002"/>
    </source>
</evidence>
<dbReference type="EC" id="1.4.3.16" evidence="4 11"/>
<evidence type="ECO:0000256" key="2">
    <source>
        <dbReference type="ARBA" id="ARBA00004950"/>
    </source>
</evidence>
<dbReference type="SUPFAM" id="SSF51905">
    <property type="entry name" value="FAD/NAD(P)-binding domain"/>
    <property type="match status" value="1"/>
</dbReference>
<gene>
    <name evidence="15" type="ORF">DFO73_1194</name>
</gene>
<reference evidence="15 16" key="1">
    <citation type="submission" date="2018-05" db="EMBL/GenBank/DDBJ databases">
        <title>Freshwater and sediment microbial communities from various areas in North America, analyzing microbe dynamics in response to fracking.</title>
        <authorList>
            <person name="Lamendella R."/>
        </authorList>
    </citation>
    <scope>NUCLEOTIDE SEQUENCE [LARGE SCALE GENOMIC DNA]</scope>
    <source>
        <strain evidence="15 16">15_TX</strain>
    </source>
</reference>
<evidence type="ECO:0000313" key="15">
    <source>
        <dbReference type="EMBL" id="PWW19623.1"/>
    </source>
</evidence>
<comment type="cofactor">
    <cofactor evidence="1 12">
        <name>FAD</name>
        <dbReference type="ChEBI" id="CHEBI:57692"/>
    </cofactor>
</comment>
<evidence type="ECO:0000256" key="4">
    <source>
        <dbReference type="ARBA" id="ARBA00012173"/>
    </source>
</evidence>
<evidence type="ECO:0000256" key="10">
    <source>
        <dbReference type="ARBA" id="ARBA00048305"/>
    </source>
</evidence>
<dbReference type="Gene3D" id="1.20.58.100">
    <property type="entry name" value="Fumarate reductase/succinate dehydrogenase flavoprotein-like, C-terminal domain"/>
    <property type="match status" value="1"/>
</dbReference>
<dbReference type="GO" id="GO:0008734">
    <property type="term" value="F:L-aspartate oxidase activity"/>
    <property type="evidence" value="ECO:0007669"/>
    <property type="project" value="UniProtKB-UniRule"/>
</dbReference>
<evidence type="ECO:0000256" key="5">
    <source>
        <dbReference type="ARBA" id="ARBA00021901"/>
    </source>
</evidence>
<dbReference type="InterPro" id="IPR003953">
    <property type="entry name" value="FAD-dep_OxRdtase_2_FAD-bd"/>
</dbReference>
<protein>
    <recommendedName>
        <fullName evidence="5 11">L-aspartate oxidase</fullName>
        <ecNumber evidence="4 11">1.4.3.16</ecNumber>
    </recommendedName>
</protein>
<evidence type="ECO:0000256" key="3">
    <source>
        <dbReference type="ARBA" id="ARBA00008562"/>
    </source>
</evidence>
<dbReference type="Pfam" id="PF00890">
    <property type="entry name" value="FAD_binding_2"/>
    <property type="match status" value="1"/>
</dbReference>